<dbReference type="InterPro" id="IPR010499">
    <property type="entry name" value="AraC_E-bd"/>
</dbReference>
<name>A0ABP1ETB1_9FLAO</name>
<reference evidence="2 3" key="1">
    <citation type="submission" date="2024-05" db="EMBL/GenBank/DDBJ databases">
        <authorList>
            <person name="Duchaud E."/>
        </authorList>
    </citation>
    <scope>NUCLEOTIDE SEQUENCE [LARGE SCALE GENOMIC DNA]</scope>
    <source>
        <strain evidence="2">Ena-SAMPLE-TAB-13-05-2024-13:56:06:370-140302</strain>
    </source>
</reference>
<dbReference type="SMART" id="SM00871">
    <property type="entry name" value="AraC_E_bind"/>
    <property type="match status" value="1"/>
</dbReference>
<dbReference type="EMBL" id="CAXIXY010000007">
    <property type="protein sequence ID" value="CAL2092564.1"/>
    <property type="molecule type" value="Genomic_DNA"/>
</dbReference>
<dbReference type="InterPro" id="IPR019587">
    <property type="entry name" value="Polyketide_cyclase/dehydratase"/>
</dbReference>
<dbReference type="InterPro" id="IPR029442">
    <property type="entry name" value="GyrI-like"/>
</dbReference>
<proteinExistence type="predicted"/>
<dbReference type="Pfam" id="PF10604">
    <property type="entry name" value="Polyketide_cyc2"/>
    <property type="match status" value="1"/>
</dbReference>
<dbReference type="CDD" id="cd07818">
    <property type="entry name" value="SRPBCC_1"/>
    <property type="match status" value="1"/>
</dbReference>
<dbReference type="InterPro" id="IPR023393">
    <property type="entry name" value="START-like_dom_sf"/>
</dbReference>
<comment type="caution">
    <text evidence="2">The sequence shown here is derived from an EMBL/GenBank/DDBJ whole genome shotgun (WGS) entry which is preliminary data.</text>
</comment>
<organism evidence="2 3">
    <name type="scientific">Tenacibaculum platacis</name>
    <dbReference type="NCBI Taxonomy" id="3137852"/>
    <lineage>
        <taxon>Bacteria</taxon>
        <taxon>Pseudomonadati</taxon>
        <taxon>Bacteroidota</taxon>
        <taxon>Flavobacteriia</taxon>
        <taxon>Flavobacteriales</taxon>
        <taxon>Flavobacteriaceae</taxon>
        <taxon>Tenacibaculum</taxon>
    </lineage>
</organism>
<evidence type="ECO:0000259" key="1">
    <source>
        <dbReference type="SMART" id="SM00871"/>
    </source>
</evidence>
<dbReference type="RefSeq" id="WP_348713386.1">
    <property type="nucleotide sequence ID" value="NZ_CAXIXY010000007.1"/>
</dbReference>
<gene>
    <name evidence="2" type="ORF">T190607A01A_50027</name>
</gene>
<dbReference type="SUPFAM" id="SSF55136">
    <property type="entry name" value="Probable bacterial effector-binding domain"/>
    <property type="match status" value="1"/>
</dbReference>
<protein>
    <submittedName>
        <fullName evidence="2">AraC_E_bind domain-containing protein</fullName>
    </submittedName>
</protein>
<feature type="domain" description="AraC effector-binding" evidence="1">
    <location>
        <begin position="157"/>
        <end position="306"/>
    </location>
</feature>
<dbReference type="Pfam" id="PF06445">
    <property type="entry name" value="GyrI-like"/>
    <property type="match status" value="1"/>
</dbReference>
<dbReference type="SUPFAM" id="SSF55961">
    <property type="entry name" value="Bet v1-like"/>
    <property type="match status" value="1"/>
</dbReference>
<accession>A0ABP1ETB1</accession>
<dbReference type="Gene3D" id="3.20.80.10">
    <property type="entry name" value="Regulatory factor, effector binding domain"/>
    <property type="match status" value="1"/>
</dbReference>
<sequence>MPKMNVTKSITINAPQQKIKEFLADFHNWKNWSPWLICEPEATINYADNGKHYKWEGNRVGSGEMKVTAEKDNRIDYDLTFLKPWKSKAKVAFNFKEEGSETKVNWTMDSSLPFFMFWMKKAMEIYVGMDYDRGLKMLKEELEKGKIDSALEFVGDTNFEGCNFIGIKTSTPFSKIGDAMTKDFSDLHEYINKNNIEASGFPFSEYQKFNIVKDKIVYVAGVPTNSKPDNLPENFFFGSLPKMKMHTVRHKGTYDHIGNAWTAIMMMERNKEFKKNKKAAPLEIYHNSPENTAPEDLVADISMPIL</sequence>
<dbReference type="Gene3D" id="3.30.530.20">
    <property type="match status" value="1"/>
</dbReference>
<evidence type="ECO:0000313" key="3">
    <source>
        <dbReference type="Proteomes" id="UP001497416"/>
    </source>
</evidence>
<dbReference type="InterPro" id="IPR011256">
    <property type="entry name" value="Reg_factor_effector_dom_sf"/>
</dbReference>
<dbReference type="Proteomes" id="UP001497416">
    <property type="component" value="Unassembled WGS sequence"/>
</dbReference>
<keyword evidence="3" id="KW-1185">Reference proteome</keyword>
<evidence type="ECO:0000313" key="2">
    <source>
        <dbReference type="EMBL" id="CAL2092564.1"/>
    </source>
</evidence>